<evidence type="ECO:0000259" key="12">
    <source>
        <dbReference type="Pfam" id="PF01103"/>
    </source>
</evidence>
<evidence type="ECO:0000256" key="11">
    <source>
        <dbReference type="SAM" id="SignalP"/>
    </source>
</evidence>
<gene>
    <name evidence="14" type="ORF">FKY71_00960</name>
</gene>
<evidence type="ECO:0000256" key="2">
    <source>
        <dbReference type="ARBA" id="ARBA00010248"/>
    </source>
</evidence>
<evidence type="ECO:0000256" key="7">
    <source>
        <dbReference type="ARBA" id="ARBA00023136"/>
    </source>
</evidence>
<comment type="caution">
    <text evidence="14">The sequence shown here is derived from an EMBL/GenBank/DDBJ whole genome shotgun (WGS) entry which is preliminary data.</text>
</comment>
<evidence type="ECO:0000256" key="10">
    <source>
        <dbReference type="ARBA" id="ARBA00093548"/>
    </source>
</evidence>
<keyword evidence="6 11" id="KW-0732">Signal</keyword>
<dbReference type="PANTHER" id="PTHR12815">
    <property type="entry name" value="SORTING AND ASSEMBLY MACHINERY SAMM50 PROTEIN FAMILY MEMBER"/>
    <property type="match status" value="1"/>
</dbReference>
<evidence type="ECO:0000256" key="4">
    <source>
        <dbReference type="ARBA" id="ARBA00022452"/>
    </source>
</evidence>
<proteinExistence type="inferred from homology"/>
<accession>A0A540VW41</accession>
<dbReference type="InterPro" id="IPR000184">
    <property type="entry name" value="Bac_surfAg_D15"/>
</dbReference>
<keyword evidence="7" id="KW-0472">Membrane</keyword>
<organism evidence="14 15">
    <name type="scientific">Spiribacter salinus</name>
    <dbReference type="NCBI Taxonomy" id="1335746"/>
    <lineage>
        <taxon>Bacteria</taxon>
        <taxon>Pseudomonadati</taxon>
        <taxon>Pseudomonadota</taxon>
        <taxon>Gammaproteobacteria</taxon>
        <taxon>Chromatiales</taxon>
        <taxon>Ectothiorhodospiraceae</taxon>
        <taxon>Spiribacter</taxon>
    </lineage>
</organism>
<evidence type="ECO:0000256" key="9">
    <source>
        <dbReference type="ARBA" id="ARBA00033063"/>
    </source>
</evidence>
<protein>
    <recommendedName>
        <fullName evidence="3">Translocation and assembly module subunit TamA</fullName>
    </recommendedName>
    <alternativeName>
        <fullName evidence="9">Autotransporter assembly factor TamA</fullName>
    </alternativeName>
</protein>
<comment type="subunit">
    <text evidence="10">Interacts with TamB to form the translocation and assembly module (TAM).</text>
</comment>
<reference evidence="14 15" key="1">
    <citation type="submission" date="2019-06" db="EMBL/GenBank/DDBJ databases">
        <title>Metagenome assembled Genome of Spiribacter salinus SL48-SHIP from the microbial mat of Salt Lake 48 (Novosibirsk region, Russia).</title>
        <authorList>
            <person name="Shipova A."/>
            <person name="Rozanov A.S."/>
            <person name="Bryanskaya A.V."/>
            <person name="Peltek S.E."/>
        </authorList>
    </citation>
    <scope>NUCLEOTIDE SEQUENCE [LARGE SCALE GENOMIC DNA]</scope>
    <source>
        <strain evidence="14">SL48-SHIP-2</strain>
    </source>
</reference>
<name>A0A540VW41_9GAMM</name>
<dbReference type="PANTHER" id="PTHR12815:SF47">
    <property type="entry name" value="TRANSLOCATION AND ASSEMBLY MODULE SUBUNIT TAMA"/>
    <property type="match status" value="1"/>
</dbReference>
<evidence type="ECO:0000256" key="6">
    <source>
        <dbReference type="ARBA" id="ARBA00022729"/>
    </source>
</evidence>
<dbReference type="Pfam" id="PF17243">
    <property type="entry name" value="POTRA_TamA_1"/>
    <property type="match status" value="1"/>
</dbReference>
<dbReference type="Gene3D" id="3.10.20.310">
    <property type="entry name" value="membrane protein fhac"/>
    <property type="match status" value="3"/>
</dbReference>
<evidence type="ECO:0000256" key="3">
    <source>
        <dbReference type="ARBA" id="ARBA00015419"/>
    </source>
</evidence>
<evidence type="ECO:0000259" key="13">
    <source>
        <dbReference type="Pfam" id="PF17243"/>
    </source>
</evidence>
<evidence type="ECO:0000313" key="15">
    <source>
        <dbReference type="Proteomes" id="UP000315400"/>
    </source>
</evidence>
<keyword evidence="4" id="KW-1134">Transmembrane beta strand</keyword>
<dbReference type="Pfam" id="PF01103">
    <property type="entry name" value="Omp85"/>
    <property type="match status" value="1"/>
</dbReference>
<dbReference type="GO" id="GO:0009279">
    <property type="term" value="C:cell outer membrane"/>
    <property type="evidence" value="ECO:0007669"/>
    <property type="project" value="UniProtKB-SubCell"/>
</dbReference>
<feature type="chain" id="PRO_5021899632" description="Translocation and assembly module subunit TamA" evidence="11">
    <location>
        <begin position="28"/>
        <end position="579"/>
    </location>
</feature>
<keyword evidence="5" id="KW-0812">Transmembrane</keyword>
<comment type="subcellular location">
    <subcellularLocation>
        <location evidence="1">Cell outer membrane</location>
    </subcellularLocation>
</comment>
<feature type="domain" description="TamA POTRA" evidence="13">
    <location>
        <begin position="31"/>
        <end position="104"/>
    </location>
</feature>
<dbReference type="GO" id="GO:0097347">
    <property type="term" value="C:TAM protein secretion complex"/>
    <property type="evidence" value="ECO:0007669"/>
    <property type="project" value="TreeGrafter"/>
</dbReference>
<dbReference type="InterPro" id="IPR039910">
    <property type="entry name" value="D15-like"/>
</dbReference>
<dbReference type="InterPro" id="IPR035243">
    <property type="entry name" value="TamA_POTRA_Dom_1"/>
</dbReference>
<dbReference type="EMBL" id="VIFK01000002">
    <property type="protein sequence ID" value="TQF00980.1"/>
    <property type="molecule type" value="Genomic_DNA"/>
</dbReference>
<evidence type="ECO:0000256" key="8">
    <source>
        <dbReference type="ARBA" id="ARBA00023237"/>
    </source>
</evidence>
<evidence type="ECO:0000256" key="1">
    <source>
        <dbReference type="ARBA" id="ARBA00004442"/>
    </source>
</evidence>
<keyword evidence="8" id="KW-0998">Cell outer membrane</keyword>
<feature type="domain" description="Bacterial surface antigen (D15)" evidence="12">
    <location>
        <begin position="255"/>
        <end position="576"/>
    </location>
</feature>
<dbReference type="Gene3D" id="2.40.160.50">
    <property type="entry name" value="membrane protein fhac: a member of the omp85/tpsb transporter family"/>
    <property type="match status" value="1"/>
</dbReference>
<evidence type="ECO:0000313" key="14">
    <source>
        <dbReference type="EMBL" id="TQF00980.1"/>
    </source>
</evidence>
<comment type="similarity">
    <text evidence="2">Belongs to the TamA family.</text>
</comment>
<dbReference type="GO" id="GO:0009306">
    <property type="term" value="P:protein secretion"/>
    <property type="evidence" value="ECO:0007669"/>
    <property type="project" value="TreeGrafter"/>
</dbReference>
<feature type="signal peptide" evidence="11">
    <location>
        <begin position="1"/>
        <end position="27"/>
    </location>
</feature>
<dbReference type="Proteomes" id="UP000315400">
    <property type="component" value="Unassembled WGS sequence"/>
</dbReference>
<evidence type="ECO:0000256" key="5">
    <source>
        <dbReference type="ARBA" id="ARBA00022692"/>
    </source>
</evidence>
<sequence length="579" mass="63641">MTAASRLTPWLVCLGLALLMASTRTDASVRVIVNGVEGEVRDNVLAFIDADVDLDSELAARFYQDRTRRQVQEALEALGYYQAAIALELEPVQGDWVLSADIEPGPRITVRAVAIRITGDAADDEAFAALRERLPLESGQGLDHGDYQSSKRALRNLAIERGYFDYRFSQAELAIDVDEGWADVTLELDSGDRYMLGEVGFSNVPLRASFLQRLVPFAPGAPYSAERVAELNRRLLESGYFDDAVVDTRREAAEGKRIPVEANVGMRDRNTVSTGLGYSTDEGPRVRLGFTRHYVNRRGHSLTSEVRASSVNQGVNARYRIPLGDPLNDNLSVNAGWDNEEVDDQASERYAFGLSRRQEFTSGWVRTQSVRYLDERFSAGEDSGRSALLMPGLSFSRTRSRGGIDPFRGDYQHYSIEGSARALGSDVDIARLRLGNTWLRSIGRAHRFQLRADLGGIATNDFDDVPTSLRFFAGGDQSVRGFSYRSLGPTDAGGEVTGGRYLATGSAEYSYAVRGNWRLALFADAGNAFDGPDELDPEVGTGFGLRWGSPVGPLRVDIAWGVSRDDIPVRLHLSVGPPF</sequence>
<dbReference type="STRING" id="1260251.SPISAL_02435"/>
<dbReference type="AlphaFoldDB" id="A0A540VW41"/>